<name>A0A1H7H534_HALLR</name>
<evidence type="ECO:0000313" key="5">
    <source>
        <dbReference type="Proteomes" id="UP000183894"/>
    </source>
</evidence>
<dbReference type="EMBL" id="CP078063">
    <property type="protein sequence ID" value="UVE49031.1"/>
    <property type="molecule type" value="Genomic_DNA"/>
</dbReference>
<dbReference type="OrthoDB" id="209648at2157"/>
<reference evidence="4" key="2">
    <citation type="submission" date="2021-07" db="EMBL/GenBank/DDBJ databases">
        <title>Studies on halocins as antimicrobial molecules from haloarchaea.</title>
        <authorList>
            <person name="Kumar S."/>
            <person name="Khare S.K."/>
        </authorList>
    </citation>
    <scope>NUCLEOTIDE SEQUENCE</scope>
    <source>
        <strain evidence="4">NCIM 5678</strain>
    </source>
</reference>
<dbReference type="Proteomes" id="UP001058330">
    <property type="component" value="Chromosome"/>
</dbReference>
<feature type="transmembrane region" description="Helical" evidence="1">
    <location>
        <begin position="48"/>
        <end position="76"/>
    </location>
</feature>
<proteinExistence type="predicted"/>
<evidence type="ECO:0000256" key="1">
    <source>
        <dbReference type="SAM" id="Phobius"/>
    </source>
</evidence>
<feature type="transmembrane region" description="Helical" evidence="1">
    <location>
        <begin position="9"/>
        <end position="28"/>
    </location>
</feature>
<dbReference type="Proteomes" id="UP000183894">
    <property type="component" value="Unassembled WGS sequence"/>
</dbReference>
<evidence type="ECO:0000313" key="6">
    <source>
        <dbReference type="Proteomes" id="UP001058330"/>
    </source>
</evidence>
<organism evidence="3 5">
    <name type="scientific">Haloferax larsenii</name>
    <dbReference type="NCBI Taxonomy" id="302484"/>
    <lineage>
        <taxon>Archaea</taxon>
        <taxon>Methanobacteriati</taxon>
        <taxon>Methanobacteriota</taxon>
        <taxon>Stenosarchaea group</taxon>
        <taxon>Halobacteria</taxon>
        <taxon>Halobacteriales</taxon>
        <taxon>Haloferacaceae</taxon>
        <taxon>Haloferax</taxon>
    </lineage>
</organism>
<dbReference type="InterPro" id="IPR055738">
    <property type="entry name" value="DUF7314"/>
</dbReference>
<keyword evidence="1" id="KW-0472">Membrane</keyword>
<dbReference type="Pfam" id="PF23996">
    <property type="entry name" value="DUF7314"/>
    <property type="match status" value="1"/>
</dbReference>
<feature type="domain" description="DUF7314" evidence="2">
    <location>
        <begin position="1"/>
        <end position="89"/>
    </location>
</feature>
<keyword evidence="6" id="KW-1185">Reference proteome</keyword>
<keyword evidence="1" id="KW-1133">Transmembrane helix</keyword>
<dbReference type="AlphaFoldDB" id="A0A1H7H534"/>
<gene>
    <name evidence="4" type="ORF">KU306_08770</name>
    <name evidence="3" type="ORF">SAMN04488691_101468</name>
</gene>
<sequence>MADEFIKGLGILTGAGLAWMVLASWYRTSSFESTEQLIEPLQSGATEGIFNLIGITLMDAFLWFALLGTLTFWVLIPAGRQVMDALEERKNAQ</sequence>
<evidence type="ECO:0000313" key="4">
    <source>
        <dbReference type="EMBL" id="UVE49031.1"/>
    </source>
</evidence>
<dbReference type="RefSeq" id="WP_007545297.1">
    <property type="nucleotide sequence ID" value="NZ_CP078063.1"/>
</dbReference>
<accession>A0A1H7H534</accession>
<evidence type="ECO:0000259" key="2">
    <source>
        <dbReference type="Pfam" id="PF23996"/>
    </source>
</evidence>
<dbReference type="EMBL" id="FOAD01000001">
    <property type="protein sequence ID" value="SEK44402.1"/>
    <property type="molecule type" value="Genomic_DNA"/>
</dbReference>
<reference evidence="3 5" key="1">
    <citation type="submission" date="2016-10" db="EMBL/GenBank/DDBJ databases">
        <authorList>
            <person name="de Groot N.N."/>
        </authorList>
    </citation>
    <scope>NUCLEOTIDE SEQUENCE [LARGE SCALE GENOMIC DNA]</scope>
    <source>
        <strain evidence="3 5">CDM_5</strain>
    </source>
</reference>
<dbReference type="GeneID" id="74528988"/>
<protein>
    <recommendedName>
        <fullName evidence="2">DUF7314 domain-containing protein</fullName>
    </recommendedName>
</protein>
<keyword evidence="1" id="KW-0812">Transmembrane</keyword>
<evidence type="ECO:0000313" key="3">
    <source>
        <dbReference type="EMBL" id="SEK44402.1"/>
    </source>
</evidence>